<feature type="domain" description="B12-binding" evidence="8">
    <location>
        <begin position="26"/>
        <end position="158"/>
    </location>
</feature>
<keyword evidence="2" id="KW-0489">Methyltransferase</keyword>
<dbReference type="Gene3D" id="3.80.30.20">
    <property type="entry name" value="tm_1862 like domain"/>
    <property type="match status" value="1"/>
</dbReference>
<dbReference type="InterPro" id="IPR036724">
    <property type="entry name" value="Cobalamin-bd_sf"/>
</dbReference>
<evidence type="ECO:0000259" key="9">
    <source>
        <dbReference type="PROSITE" id="PS51918"/>
    </source>
</evidence>
<dbReference type="InterPro" id="IPR006158">
    <property type="entry name" value="Cobalamin-bd"/>
</dbReference>
<dbReference type="KEGG" id="sgy:Sgly_1544"/>
<sequence>MRVLLINPAFFDQSEFKNRYSDYLNWVKGGNLYIAPFEPPLGLAYLTSYLKKQGKQVELIDMQGLMMDSNELVKRMEQGNPGLIGITAMTTTFPVALRVAKLAKQVCPEAKILLGGVHPTLDPQGVLEQECVDFVIRGEGELALNGLVEALQGRGSFEEIDGLCYREGQQTVIKDKTMIEDGNMIPMPDYDAFPVEQYIRHNQLLRGIRGISMLISRGCPFPCTFCAVHQTMGKKWRIKAPELLVEEIIATRDRYQLEGIWFKDSIFNMNPVWTREFCKLLIEKKAGISWQANTRIDLIKEDELKLMREAGLTQIDFGIESGSRRSLARLKKNITIEQIKENINLARQYVKVFGFFMIGIPGEEESDVLETFELAKDLELDRSTWSIYSPLPGSTLYDELIAEGKIEPYKLDFEQIHFTKAYEGISNIQPERLQELYKEINDYFYQKNQTTEID</sequence>
<evidence type="ECO:0000256" key="2">
    <source>
        <dbReference type="ARBA" id="ARBA00022603"/>
    </source>
</evidence>
<dbReference type="SUPFAM" id="SSF102114">
    <property type="entry name" value="Radical SAM enzymes"/>
    <property type="match status" value="1"/>
</dbReference>
<keyword evidence="6" id="KW-0408">Iron</keyword>
<dbReference type="SFLD" id="SFLDG01082">
    <property type="entry name" value="B12-binding_domain_containing"/>
    <property type="match status" value="1"/>
</dbReference>
<dbReference type="InterPro" id="IPR034466">
    <property type="entry name" value="Methyltransferase_Class_B"/>
</dbReference>
<protein>
    <submittedName>
        <fullName evidence="10">Radical SAM domain protein</fullName>
    </submittedName>
</protein>
<dbReference type="eggNOG" id="COG1032">
    <property type="taxonomic scope" value="Bacteria"/>
</dbReference>
<keyword evidence="5" id="KW-0479">Metal-binding</keyword>
<dbReference type="SUPFAM" id="SSF52242">
    <property type="entry name" value="Cobalamin (vitamin B12)-binding domain"/>
    <property type="match status" value="1"/>
</dbReference>
<dbReference type="CDD" id="cd01335">
    <property type="entry name" value="Radical_SAM"/>
    <property type="match status" value="1"/>
</dbReference>
<accession>F0SXL1</accession>
<dbReference type="InterPro" id="IPR058240">
    <property type="entry name" value="rSAM_sf"/>
</dbReference>
<evidence type="ECO:0000256" key="7">
    <source>
        <dbReference type="ARBA" id="ARBA00023014"/>
    </source>
</evidence>
<dbReference type="PANTHER" id="PTHR43409">
    <property type="entry name" value="ANAEROBIC MAGNESIUM-PROTOPORPHYRIN IX MONOMETHYL ESTER CYCLASE-RELATED"/>
    <property type="match status" value="1"/>
</dbReference>
<dbReference type="Proteomes" id="UP000007488">
    <property type="component" value="Chromosome"/>
</dbReference>
<keyword evidence="11" id="KW-1185">Reference proteome</keyword>
<dbReference type="SMART" id="SM00729">
    <property type="entry name" value="Elp3"/>
    <property type="match status" value="1"/>
</dbReference>
<dbReference type="GO" id="GO:0003824">
    <property type="term" value="F:catalytic activity"/>
    <property type="evidence" value="ECO:0007669"/>
    <property type="project" value="InterPro"/>
</dbReference>
<dbReference type="Pfam" id="PF04055">
    <property type="entry name" value="Radical_SAM"/>
    <property type="match status" value="1"/>
</dbReference>
<organism evidence="10 11">
    <name type="scientific">Syntrophobotulus glycolicus (strain DSM 8271 / FlGlyR)</name>
    <dbReference type="NCBI Taxonomy" id="645991"/>
    <lineage>
        <taxon>Bacteria</taxon>
        <taxon>Bacillati</taxon>
        <taxon>Bacillota</taxon>
        <taxon>Clostridia</taxon>
        <taxon>Eubacteriales</taxon>
        <taxon>Desulfitobacteriaceae</taxon>
        <taxon>Syntrophobotulus</taxon>
    </lineage>
</organism>
<dbReference type="InterPro" id="IPR006638">
    <property type="entry name" value="Elp3/MiaA/NifB-like_rSAM"/>
</dbReference>
<evidence type="ECO:0000256" key="6">
    <source>
        <dbReference type="ARBA" id="ARBA00023004"/>
    </source>
</evidence>
<dbReference type="SFLD" id="SFLDG01123">
    <property type="entry name" value="methyltransferase_(Class_B)"/>
    <property type="match status" value="1"/>
</dbReference>
<proteinExistence type="predicted"/>
<evidence type="ECO:0000259" key="8">
    <source>
        <dbReference type="PROSITE" id="PS51332"/>
    </source>
</evidence>
<evidence type="ECO:0000256" key="5">
    <source>
        <dbReference type="ARBA" id="ARBA00022723"/>
    </source>
</evidence>
<reference evidence="11" key="2">
    <citation type="submission" date="2011-02" db="EMBL/GenBank/DDBJ databases">
        <title>The complete genome of Syntrophobotulus glycolicus DSM 8271.</title>
        <authorList>
            <person name="Lucas S."/>
            <person name="Copeland A."/>
            <person name="Lapidus A."/>
            <person name="Bruce D."/>
            <person name="Goodwin L."/>
            <person name="Pitluck S."/>
            <person name="Kyrpides N."/>
            <person name="Mavromatis K."/>
            <person name="Pagani I."/>
            <person name="Ivanova N."/>
            <person name="Mikhailova N."/>
            <person name="Chertkov O."/>
            <person name="Held B."/>
            <person name="Detter J.C."/>
            <person name="Tapia R."/>
            <person name="Han C."/>
            <person name="Land M."/>
            <person name="Hauser L."/>
            <person name="Markowitz V."/>
            <person name="Cheng J.-F."/>
            <person name="Hugenholtz P."/>
            <person name="Woyke T."/>
            <person name="Wu D."/>
            <person name="Spring S."/>
            <person name="Schroeder M."/>
            <person name="Brambilla E."/>
            <person name="Klenk H.-P."/>
            <person name="Eisen J.A."/>
        </authorList>
    </citation>
    <scope>NUCLEOTIDE SEQUENCE [LARGE SCALE GENOMIC DNA]</scope>
    <source>
        <strain evidence="11">DSM 8271 / FlGlyR</strain>
    </source>
</reference>
<comment type="cofactor">
    <cofactor evidence="1">
        <name>[4Fe-4S] cluster</name>
        <dbReference type="ChEBI" id="CHEBI:49883"/>
    </cofactor>
</comment>
<dbReference type="GO" id="GO:0051539">
    <property type="term" value="F:4 iron, 4 sulfur cluster binding"/>
    <property type="evidence" value="ECO:0007669"/>
    <property type="project" value="UniProtKB-KW"/>
</dbReference>
<dbReference type="OrthoDB" id="9801659at2"/>
<feature type="domain" description="Radical SAM core" evidence="9">
    <location>
        <begin position="205"/>
        <end position="426"/>
    </location>
</feature>
<evidence type="ECO:0000313" key="11">
    <source>
        <dbReference type="Proteomes" id="UP000007488"/>
    </source>
</evidence>
<dbReference type="InterPro" id="IPR023404">
    <property type="entry name" value="rSAM_horseshoe"/>
</dbReference>
<dbReference type="PROSITE" id="PS51332">
    <property type="entry name" value="B12_BINDING"/>
    <property type="match status" value="1"/>
</dbReference>
<dbReference type="EMBL" id="CP002547">
    <property type="protein sequence ID" value="ADY55844.1"/>
    <property type="molecule type" value="Genomic_DNA"/>
</dbReference>
<dbReference type="PANTHER" id="PTHR43409:SF7">
    <property type="entry name" value="BLL1977 PROTEIN"/>
    <property type="match status" value="1"/>
</dbReference>
<dbReference type="InterPro" id="IPR007197">
    <property type="entry name" value="rSAM"/>
</dbReference>
<name>F0SXL1_SYNGF</name>
<keyword evidence="7" id="KW-0411">Iron-sulfur</keyword>
<dbReference type="CDD" id="cd02068">
    <property type="entry name" value="radical_SAM_B12_BD"/>
    <property type="match status" value="1"/>
</dbReference>
<reference evidence="10 11" key="1">
    <citation type="journal article" date="2011" name="Stand. Genomic Sci.">
        <title>Complete genome sequence of Syntrophobotulus glycolicus type strain (FlGlyR).</title>
        <authorList>
            <person name="Han C."/>
            <person name="Mwirichia R."/>
            <person name="Chertkov O."/>
            <person name="Held B."/>
            <person name="Lapidus A."/>
            <person name="Nolan M."/>
            <person name="Lucas S."/>
            <person name="Hammon N."/>
            <person name="Deshpande S."/>
            <person name="Cheng J.F."/>
            <person name="Tapia R."/>
            <person name="Goodwin L."/>
            <person name="Pitluck S."/>
            <person name="Huntemann M."/>
            <person name="Liolios K."/>
            <person name="Ivanova N."/>
            <person name="Pagani I."/>
            <person name="Mavromatis K."/>
            <person name="Ovchinikova G."/>
            <person name="Pati A."/>
            <person name="Chen A."/>
            <person name="Palaniappan K."/>
            <person name="Land M."/>
            <person name="Hauser L."/>
            <person name="Brambilla E.M."/>
            <person name="Rohde M."/>
            <person name="Spring S."/>
            <person name="Sikorski J."/>
            <person name="Goker M."/>
            <person name="Woyke T."/>
            <person name="Bristow J."/>
            <person name="Eisen J.A."/>
            <person name="Markowitz V."/>
            <person name="Hugenholtz P."/>
            <person name="Kyrpides N.C."/>
            <person name="Klenk H.P."/>
            <person name="Detter J.C."/>
        </authorList>
    </citation>
    <scope>NUCLEOTIDE SEQUENCE [LARGE SCALE GENOMIC DNA]</scope>
    <source>
        <strain evidence="11">DSM 8271 / FlGlyR</strain>
    </source>
</reference>
<evidence type="ECO:0000256" key="3">
    <source>
        <dbReference type="ARBA" id="ARBA00022679"/>
    </source>
</evidence>
<evidence type="ECO:0000313" key="10">
    <source>
        <dbReference type="EMBL" id="ADY55844.1"/>
    </source>
</evidence>
<dbReference type="HOGENOM" id="CLU_021572_4_3_9"/>
<dbReference type="AlphaFoldDB" id="F0SXL1"/>
<dbReference type="SFLD" id="SFLDS00029">
    <property type="entry name" value="Radical_SAM"/>
    <property type="match status" value="1"/>
</dbReference>
<dbReference type="Pfam" id="PF02310">
    <property type="entry name" value="B12-binding"/>
    <property type="match status" value="1"/>
</dbReference>
<dbReference type="GO" id="GO:0031419">
    <property type="term" value="F:cobalamin binding"/>
    <property type="evidence" value="ECO:0007669"/>
    <property type="project" value="InterPro"/>
</dbReference>
<dbReference type="GO" id="GO:0046872">
    <property type="term" value="F:metal ion binding"/>
    <property type="evidence" value="ECO:0007669"/>
    <property type="project" value="UniProtKB-KW"/>
</dbReference>
<evidence type="ECO:0000256" key="1">
    <source>
        <dbReference type="ARBA" id="ARBA00001966"/>
    </source>
</evidence>
<keyword evidence="4" id="KW-0949">S-adenosyl-L-methionine</keyword>
<gene>
    <name evidence="10" type="ordered locus">Sgly_1544</name>
</gene>
<keyword evidence="3" id="KW-0808">Transferase</keyword>
<dbReference type="RefSeq" id="WP_013624714.1">
    <property type="nucleotide sequence ID" value="NC_015172.1"/>
</dbReference>
<dbReference type="InterPro" id="IPR051198">
    <property type="entry name" value="BchE-like"/>
</dbReference>
<dbReference type="PROSITE" id="PS51918">
    <property type="entry name" value="RADICAL_SAM"/>
    <property type="match status" value="1"/>
</dbReference>
<dbReference type="STRING" id="645991.Sgly_1544"/>
<dbReference type="Gene3D" id="3.40.50.280">
    <property type="entry name" value="Cobalamin-binding domain"/>
    <property type="match status" value="1"/>
</dbReference>
<evidence type="ECO:0000256" key="4">
    <source>
        <dbReference type="ARBA" id="ARBA00022691"/>
    </source>
</evidence>